<evidence type="ECO:0000313" key="3">
    <source>
        <dbReference type="EMBL" id="HIH07935.1"/>
    </source>
</evidence>
<dbReference type="EMBL" id="DUFG01000006">
    <property type="protein sequence ID" value="HIH07935.1"/>
    <property type="molecule type" value="Genomic_DNA"/>
</dbReference>
<sequence>MEKQKEGRGPKREKAEKKNRLSAEEIMDLLTEQKKTDRKIKEELEGMGKSFVALILIRPEKYQLVRGSLLKFFSGKENLPGIFVTTNMPYGKLVEELEKQGTRTDKIKFIDLISRIGSYSVKENINADFLEAPTELTELMLSIEKSAKQIHGKKFLIIDSVSTLLIYNEAPTIEKFVHSLIGKLSTEETKTALLVSESEETKAIVHTISHFCDKVVRVQ</sequence>
<feature type="region of interest" description="Disordered" evidence="1">
    <location>
        <begin position="1"/>
        <end position="22"/>
    </location>
</feature>
<reference evidence="4" key="1">
    <citation type="journal article" date="2020" name="bioRxiv">
        <title>A rank-normalized archaeal taxonomy based on genome phylogeny resolves widespread incomplete and uneven classifications.</title>
        <authorList>
            <person name="Rinke C."/>
            <person name="Chuvochina M."/>
            <person name="Mussig A.J."/>
            <person name="Chaumeil P.-A."/>
            <person name="Waite D.W."/>
            <person name="Whitman W.B."/>
            <person name="Parks D.H."/>
            <person name="Hugenholtz P."/>
        </authorList>
    </citation>
    <scope>NUCLEOTIDE SEQUENCE [LARGE SCALE GENOMIC DNA]</scope>
</reference>
<dbReference type="AlphaFoldDB" id="A0A7J4IUM7"/>
<evidence type="ECO:0000259" key="2">
    <source>
        <dbReference type="Pfam" id="PF06745"/>
    </source>
</evidence>
<dbReference type="InterPro" id="IPR014774">
    <property type="entry name" value="KaiC-like_dom"/>
</dbReference>
<proteinExistence type="predicted"/>
<evidence type="ECO:0000313" key="4">
    <source>
        <dbReference type="Proteomes" id="UP000577419"/>
    </source>
</evidence>
<dbReference type="SUPFAM" id="SSF52540">
    <property type="entry name" value="P-loop containing nucleoside triphosphate hydrolases"/>
    <property type="match status" value="1"/>
</dbReference>
<gene>
    <name evidence="3" type="ORF">HA237_01045</name>
</gene>
<organism evidence="3 4">
    <name type="scientific">Candidatus Iainarchaeum sp</name>
    <dbReference type="NCBI Taxonomy" id="3101447"/>
    <lineage>
        <taxon>Archaea</taxon>
        <taxon>Candidatus Iainarchaeota</taxon>
        <taxon>Candidatus Iainarchaeia</taxon>
        <taxon>Candidatus Iainarchaeales</taxon>
        <taxon>Candidatus Iainarchaeaceae</taxon>
        <taxon>Candidatus Iainarchaeum</taxon>
    </lineage>
</organism>
<feature type="domain" description="KaiC-like" evidence="2">
    <location>
        <begin position="77"/>
        <end position="217"/>
    </location>
</feature>
<dbReference type="InterPro" id="IPR027417">
    <property type="entry name" value="P-loop_NTPase"/>
</dbReference>
<comment type="caution">
    <text evidence="3">The sequence shown here is derived from an EMBL/GenBank/DDBJ whole genome shotgun (WGS) entry which is preliminary data.</text>
</comment>
<dbReference type="Proteomes" id="UP000577419">
    <property type="component" value="Unassembled WGS sequence"/>
</dbReference>
<evidence type="ECO:0000256" key="1">
    <source>
        <dbReference type="SAM" id="MobiDB-lite"/>
    </source>
</evidence>
<name>A0A7J4IUM7_9ARCH</name>
<protein>
    <recommendedName>
        <fullName evidence="2">KaiC-like domain-containing protein</fullName>
    </recommendedName>
</protein>
<dbReference type="Gene3D" id="3.40.50.300">
    <property type="entry name" value="P-loop containing nucleotide triphosphate hydrolases"/>
    <property type="match status" value="1"/>
</dbReference>
<accession>A0A7J4IUM7</accession>
<dbReference type="Pfam" id="PF06745">
    <property type="entry name" value="ATPase"/>
    <property type="match status" value="1"/>
</dbReference>